<protein>
    <submittedName>
        <fullName evidence="2">ABC transporter permease</fullName>
    </submittedName>
</protein>
<keyword evidence="3" id="KW-1185">Reference proteome</keyword>
<dbReference type="Proteomes" id="UP000612808">
    <property type="component" value="Unassembled WGS sequence"/>
</dbReference>
<accession>A0A8J3NDZ4</accession>
<feature type="transmembrane region" description="Helical" evidence="1">
    <location>
        <begin position="125"/>
        <end position="143"/>
    </location>
</feature>
<name>A0A8J3NDZ4_9ACTN</name>
<dbReference type="AlphaFoldDB" id="A0A8J3NDZ4"/>
<organism evidence="2 3">
    <name type="scientific">Actinocatenispora rupis</name>
    <dbReference type="NCBI Taxonomy" id="519421"/>
    <lineage>
        <taxon>Bacteria</taxon>
        <taxon>Bacillati</taxon>
        <taxon>Actinomycetota</taxon>
        <taxon>Actinomycetes</taxon>
        <taxon>Micromonosporales</taxon>
        <taxon>Micromonosporaceae</taxon>
        <taxon>Actinocatenispora</taxon>
    </lineage>
</organism>
<dbReference type="Pfam" id="PF06182">
    <property type="entry name" value="ABC2_membrane_6"/>
    <property type="match status" value="1"/>
</dbReference>
<sequence>MADRPTTAAAYRALLGAQLRAQTQYRFSFALDTAASALITLLDVVSVLVLFRVTPALAGFSFTDSLLIAGLANAAFQLCDMCVGNIDTMREYIRTGRFDAVLLRPLRVLPQLVFGDFSPRRIGRAAQALVVLVVALSLADVTWTPARTVLVVIAPLSGAVIFGAVFVAGSTTAFWFVESGEFANAFTYGGRDFTIYPVGIYPGWFRAVFAYSLGFAFVAYFPGLALLGRPDPLGTPGFLPWCSPLVAVLAATAAALVWRVGVRHYRSTGS</sequence>
<keyword evidence="1" id="KW-0472">Membrane</keyword>
<feature type="transmembrane region" description="Helical" evidence="1">
    <location>
        <begin position="198"/>
        <end position="218"/>
    </location>
</feature>
<feature type="transmembrane region" description="Helical" evidence="1">
    <location>
        <begin position="29"/>
        <end position="51"/>
    </location>
</feature>
<evidence type="ECO:0000256" key="1">
    <source>
        <dbReference type="SAM" id="Phobius"/>
    </source>
</evidence>
<feature type="transmembrane region" description="Helical" evidence="1">
    <location>
        <begin position="149"/>
        <end position="177"/>
    </location>
</feature>
<feature type="transmembrane region" description="Helical" evidence="1">
    <location>
        <begin position="57"/>
        <end position="76"/>
    </location>
</feature>
<gene>
    <name evidence="2" type="ORF">Aru02nite_43340</name>
</gene>
<keyword evidence="1" id="KW-0812">Transmembrane</keyword>
<dbReference type="PANTHER" id="PTHR36833:SF1">
    <property type="entry name" value="INTEGRAL MEMBRANE TRANSPORT PROTEIN"/>
    <property type="match status" value="1"/>
</dbReference>
<dbReference type="InterPro" id="IPR010390">
    <property type="entry name" value="ABC-2_transporter-like"/>
</dbReference>
<keyword evidence="1" id="KW-1133">Transmembrane helix</keyword>
<reference evidence="2" key="1">
    <citation type="submission" date="2021-01" db="EMBL/GenBank/DDBJ databases">
        <title>Whole genome shotgun sequence of Actinocatenispora rupis NBRC 107355.</title>
        <authorList>
            <person name="Komaki H."/>
            <person name="Tamura T."/>
        </authorList>
    </citation>
    <scope>NUCLEOTIDE SEQUENCE</scope>
    <source>
        <strain evidence="2">NBRC 107355</strain>
    </source>
</reference>
<evidence type="ECO:0000313" key="3">
    <source>
        <dbReference type="Proteomes" id="UP000612808"/>
    </source>
</evidence>
<dbReference type="RefSeq" id="WP_203660487.1">
    <property type="nucleotide sequence ID" value="NZ_BAAAZM010000011.1"/>
</dbReference>
<dbReference type="EMBL" id="BOMB01000024">
    <property type="protein sequence ID" value="GID13445.1"/>
    <property type="molecule type" value="Genomic_DNA"/>
</dbReference>
<feature type="transmembrane region" description="Helical" evidence="1">
    <location>
        <begin position="238"/>
        <end position="258"/>
    </location>
</feature>
<proteinExistence type="predicted"/>
<dbReference type="PANTHER" id="PTHR36833">
    <property type="entry name" value="SLR0610 PROTEIN-RELATED"/>
    <property type="match status" value="1"/>
</dbReference>
<evidence type="ECO:0000313" key="2">
    <source>
        <dbReference type="EMBL" id="GID13445.1"/>
    </source>
</evidence>
<comment type="caution">
    <text evidence="2">The sequence shown here is derived from an EMBL/GenBank/DDBJ whole genome shotgun (WGS) entry which is preliminary data.</text>
</comment>